<dbReference type="Proteomes" id="UP000323876">
    <property type="component" value="Unassembled WGS sequence"/>
</dbReference>
<accession>A0A5N0EGW3</accession>
<evidence type="ECO:0000256" key="1">
    <source>
        <dbReference type="SAM" id="MobiDB-lite"/>
    </source>
</evidence>
<reference evidence="2 3" key="1">
    <citation type="submission" date="2019-09" db="EMBL/GenBank/DDBJ databases">
        <authorList>
            <person name="Wang X."/>
        </authorList>
    </citation>
    <scope>NUCLEOTIDE SEQUENCE [LARGE SCALE GENOMIC DNA]</scope>
    <source>
        <strain evidence="2 3">CICC 11023</strain>
    </source>
</reference>
<evidence type="ECO:0000313" key="3">
    <source>
        <dbReference type="Proteomes" id="UP000323876"/>
    </source>
</evidence>
<name>A0A5N0EGW3_9NOCA</name>
<dbReference type="OrthoDB" id="4550003at2"/>
<dbReference type="RefSeq" id="WP_150402240.1">
    <property type="nucleotide sequence ID" value="NZ_VXLC01000004.1"/>
</dbReference>
<comment type="caution">
    <text evidence="2">The sequence shown here is derived from an EMBL/GenBank/DDBJ whole genome shotgun (WGS) entry which is preliminary data.</text>
</comment>
<organism evidence="2 3">
    <name type="scientific">Nocardia colli</name>
    <dbReference type="NCBI Taxonomy" id="2545717"/>
    <lineage>
        <taxon>Bacteria</taxon>
        <taxon>Bacillati</taxon>
        <taxon>Actinomycetota</taxon>
        <taxon>Actinomycetes</taxon>
        <taxon>Mycobacteriales</taxon>
        <taxon>Nocardiaceae</taxon>
        <taxon>Nocardia</taxon>
    </lineage>
</organism>
<gene>
    <name evidence="2" type="ORF">F3087_13415</name>
</gene>
<evidence type="ECO:0000313" key="2">
    <source>
        <dbReference type="EMBL" id="KAA8888070.1"/>
    </source>
</evidence>
<proteinExistence type="predicted"/>
<sequence length="197" mass="20031">MNLGAGGTVTPRIGFAAAAAGLLLLAGCGEEKGAGTPTPGTSPTSSAAASSASTGSNQPTAFDPCTALTPQFLSQHRWDAKPPEPKQDSASGIVWKGCRYVAKAGYGFVIETTNSTLPQVQEKFPAAVEVPAGTRKAVRYEARPDVPGGCSINIEMRSGSLYVLTNVPQTQASKSLPACDVATEIAQAVAPLLPAGS</sequence>
<dbReference type="AlphaFoldDB" id="A0A5N0EGW3"/>
<dbReference type="InterPro" id="IPR024520">
    <property type="entry name" value="DUF3558"/>
</dbReference>
<dbReference type="EMBL" id="VXLC01000004">
    <property type="protein sequence ID" value="KAA8888070.1"/>
    <property type="molecule type" value="Genomic_DNA"/>
</dbReference>
<protein>
    <submittedName>
        <fullName evidence="2">DUF3558 domain-containing protein</fullName>
    </submittedName>
</protein>
<dbReference type="Pfam" id="PF12079">
    <property type="entry name" value="DUF3558"/>
    <property type="match status" value="1"/>
</dbReference>
<feature type="compositionally biased region" description="Low complexity" evidence="1">
    <location>
        <begin position="30"/>
        <end position="56"/>
    </location>
</feature>
<feature type="region of interest" description="Disordered" evidence="1">
    <location>
        <begin position="30"/>
        <end position="61"/>
    </location>
</feature>
<keyword evidence="3" id="KW-1185">Reference proteome</keyword>